<dbReference type="Gramene" id="TVU23893">
    <property type="protein sequence ID" value="TVU23893"/>
    <property type="gene ID" value="EJB05_26279"/>
</dbReference>
<evidence type="ECO:0000313" key="1">
    <source>
        <dbReference type="EMBL" id="TVU23893.1"/>
    </source>
</evidence>
<dbReference type="OrthoDB" id="2343925at2759"/>
<gene>
    <name evidence="1" type="ORF">EJB05_26279</name>
</gene>
<name>A0A5J9UJC9_9POAL</name>
<organism evidence="1 2">
    <name type="scientific">Eragrostis curvula</name>
    <name type="common">weeping love grass</name>
    <dbReference type="NCBI Taxonomy" id="38414"/>
    <lineage>
        <taxon>Eukaryota</taxon>
        <taxon>Viridiplantae</taxon>
        <taxon>Streptophyta</taxon>
        <taxon>Embryophyta</taxon>
        <taxon>Tracheophyta</taxon>
        <taxon>Spermatophyta</taxon>
        <taxon>Magnoliopsida</taxon>
        <taxon>Liliopsida</taxon>
        <taxon>Poales</taxon>
        <taxon>Poaceae</taxon>
        <taxon>PACMAD clade</taxon>
        <taxon>Chloridoideae</taxon>
        <taxon>Eragrostideae</taxon>
        <taxon>Eragrostidinae</taxon>
        <taxon>Eragrostis</taxon>
    </lineage>
</organism>
<feature type="non-terminal residue" evidence="1">
    <location>
        <position position="1"/>
    </location>
</feature>
<comment type="caution">
    <text evidence="1">The sequence shown here is derived from an EMBL/GenBank/DDBJ whole genome shotgun (WGS) entry which is preliminary data.</text>
</comment>
<dbReference type="Proteomes" id="UP000324897">
    <property type="component" value="Chromosome 2"/>
</dbReference>
<dbReference type="Gene3D" id="1.10.600.10">
    <property type="entry name" value="Farnesyl Diphosphate Synthase"/>
    <property type="match status" value="1"/>
</dbReference>
<sequence length="140" mass="16163">MMQKIKKERGKCSSSYVKGPRYMVHDGQTCLLLFQIIEICAGRIGDSSSMINNKDNDQFIQLSCSVCDSIYRNVLFSQDKESSINKEIEWAMQELAQNLLLRSDDGTSNRMTKQTLWNIVRSSYYATHCPSYMMDRHVSK</sequence>
<dbReference type="AlphaFoldDB" id="A0A5J9UJC9"/>
<reference evidence="1 2" key="1">
    <citation type="journal article" date="2019" name="Sci. Rep.">
        <title>A high-quality genome of Eragrostis curvula grass provides insights into Poaceae evolution and supports new strategies to enhance forage quality.</title>
        <authorList>
            <person name="Carballo J."/>
            <person name="Santos B.A.C.M."/>
            <person name="Zappacosta D."/>
            <person name="Garbus I."/>
            <person name="Selva J.P."/>
            <person name="Gallo C.A."/>
            <person name="Diaz A."/>
            <person name="Albertini E."/>
            <person name="Caccamo M."/>
            <person name="Echenique V."/>
        </authorList>
    </citation>
    <scope>NUCLEOTIDE SEQUENCE [LARGE SCALE GENOMIC DNA]</scope>
    <source>
        <strain evidence="2">cv. Victoria</strain>
        <tissue evidence="1">Leaf</tissue>
    </source>
</reference>
<feature type="non-terminal residue" evidence="1">
    <location>
        <position position="140"/>
    </location>
</feature>
<protein>
    <submittedName>
        <fullName evidence="1">Uncharacterized protein</fullName>
    </submittedName>
</protein>
<evidence type="ECO:0000313" key="2">
    <source>
        <dbReference type="Proteomes" id="UP000324897"/>
    </source>
</evidence>
<dbReference type="InterPro" id="IPR008949">
    <property type="entry name" value="Isoprenoid_synthase_dom_sf"/>
</dbReference>
<keyword evidence="2" id="KW-1185">Reference proteome</keyword>
<accession>A0A5J9UJC9</accession>
<dbReference type="EMBL" id="RWGY01000013">
    <property type="protein sequence ID" value="TVU23893.1"/>
    <property type="molecule type" value="Genomic_DNA"/>
</dbReference>
<proteinExistence type="predicted"/>